<protein>
    <submittedName>
        <fullName evidence="1">Uncharacterized protein</fullName>
    </submittedName>
</protein>
<reference evidence="1" key="1">
    <citation type="submission" date="2014-09" db="EMBL/GenBank/DDBJ databases">
        <authorList>
            <person name="Magalhaes I.L.F."/>
            <person name="Oliveira U."/>
            <person name="Santos F.R."/>
            <person name="Vidigal T.H.D.A."/>
            <person name="Brescovit A.D."/>
            <person name="Santos A.J."/>
        </authorList>
    </citation>
    <scope>NUCLEOTIDE SEQUENCE</scope>
    <source>
        <tissue evidence="1">Shoot tissue taken approximately 20 cm above the soil surface</tissue>
    </source>
</reference>
<evidence type="ECO:0000313" key="1">
    <source>
        <dbReference type="EMBL" id="JAE35836.1"/>
    </source>
</evidence>
<dbReference type="EMBL" id="GBRH01162060">
    <property type="protein sequence ID" value="JAE35836.1"/>
    <property type="molecule type" value="Transcribed_RNA"/>
</dbReference>
<reference evidence="1" key="2">
    <citation type="journal article" date="2015" name="Data Brief">
        <title>Shoot transcriptome of the giant reed, Arundo donax.</title>
        <authorList>
            <person name="Barrero R.A."/>
            <person name="Guerrero F.D."/>
            <person name="Moolhuijzen P."/>
            <person name="Goolsby J.A."/>
            <person name="Tidwell J."/>
            <person name="Bellgard S.E."/>
            <person name="Bellgard M.I."/>
        </authorList>
    </citation>
    <scope>NUCLEOTIDE SEQUENCE</scope>
    <source>
        <tissue evidence="1">Shoot tissue taken approximately 20 cm above the soil surface</tissue>
    </source>
</reference>
<organism evidence="1">
    <name type="scientific">Arundo donax</name>
    <name type="common">Giant reed</name>
    <name type="synonym">Donax arundinaceus</name>
    <dbReference type="NCBI Taxonomy" id="35708"/>
    <lineage>
        <taxon>Eukaryota</taxon>
        <taxon>Viridiplantae</taxon>
        <taxon>Streptophyta</taxon>
        <taxon>Embryophyta</taxon>
        <taxon>Tracheophyta</taxon>
        <taxon>Spermatophyta</taxon>
        <taxon>Magnoliopsida</taxon>
        <taxon>Liliopsida</taxon>
        <taxon>Poales</taxon>
        <taxon>Poaceae</taxon>
        <taxon>PACMAD clade</taxon>
        <taxon>Arundinoideae</taxon>
        <taxon>Arundineae</taxon>
        <taxon>Arundo</taxon>
    </lineage>
</organism>
<proteinExistence type="predicted"/>
<dbReference type="AlphaFoldDB" id="A0A0A9HLT8"/>
<accession>A0A0A9HLT8</accession>
<sequence length="56" mass="6757">MTDQMWRSSWDQERMVILQSDRWTSQAGIHLFDKLSFINFVPDAQLRDNSMIYLHP</sequence>
<name>A0A0A9HLT8_ARUDO</name>